<keyword evidence="1" id="KW-0472">Membrane</keyword>
<dbReference type="AlphaFoldDB" id="A0A9W7A4P3"/>
<reference evidence="3" key="1">
    <citation type="journal article" date="2023" name="Commun. Biol.">
        <title>Genome analysis of Parmales, the sister group of diatoms, reveals the evolutionary specialization of diatoms from phago-mixotrophs to photoautotrophs.</title>
        <authorList>
            <person name="Ban H."/>
            <person name="Sato S."/>
            <person name="Yoshikawa S."/>
            <person name="Yamada K."/>
            <person name="Nakamura Y."/>
            <person name="Ichinomiya M."/>
            <person name="Sato N."/>
            <person name="Blanc-Mathieu R."/>
            <person name="Endo H."/>
            <person name="Kuwata A."/>
            <person name="Ogata H."/>
        </authorList>
    </citation>
    <scope>NUCLEOTIDE SEQUENCE [LARGE SCALE GENOMIC DNA]</scope>
</reference>
<sequence>MAFDVGTNGTWDFVCGPSAEDSDFDSRHTGCQFPYVNKGWKDPALWEDGDCSITYADSGGFESYGMKCAIFVVLGFMPCLLCLYYLWSSFRNKYAHRFPSEVYSFFVGIGVSSTLIMMVWLTKNWITMIVGGKSKKSPTWLTHSARFSVGLFLFGEVVCAVLEYSIGGWTSCDVGDGAVNGCYSGTVNGIKNGIVGLAILFWSSLAVYYGTHIKSMLKSGGTSDAEAKKIGGFCLAIGVCAFLGFGYKSMTIGRIGSAQFEMAPCAFSWVSIVPIMLTFISWYACIAMRPTPKSRAKVANTPTTTTSSTVD</sequence>
<feature type="transmembrane region" description="Helical" evidence="1">
    <location>
        <begin position="189"/>
        <end position="209"/>
    </location>
</feature>
<feature type="transmembrane region" description="Helical" evidence="1">
    <location>
        <begin position="267"/>
        <end position="287"/>
    </location>
</feature>
<keyword evidence="1" id="KW-1133">Transmembrane helix</keyword>
<protein>
    <submittedName>
        <fullName evidence="2">Uncharacterized protein</fullName>
    </submittedName>
</protein>
<organism evidence="2 3">
    <name type="scientific">Triparma laevis f. inornata</name>
    <dbReference type="NCBI Taxonomy" id="1714386"/>
    <lineage>
        <taxon>Eukaryota</taxon>
        <taxon>Sar</taxon>
        <taxon>Stramenopiles</taxon>
        <taxon>Ochrophyta</taxon>
        <taxon>Bolidophyceae</taxon>
        <taxon>Parmales</taxon>
        <taxon>Triparmaceae</taxon>
        <taxon>Triparma</taxon>
    </lineage>
</organism>
<proteinExistence type="predicted"/>
<keyword evidence="1" id="KW-0812">Transmembrane</keyword>
<name>A0A9W7A4P3_9STRA</name>
<comment type="caution">
    <text evidence="2">The sequence shown here is derived from an EMBL/GenBank/DDBJ whole genome shotgun (WGS) entry which is preliminary data.</text>
</comment>
<evidence type="ECO:0000256" key="1">
    <source>
        <dbReference type="SAM" id="Phobius"/>
    </source>
</evidence>
<dbReference type="Proteomes" id="UP001162640">
    <property type="component" value="Unassembled WGS sequence"/>
</dbReference>
<evidence type="ECO:0000313" key="2">
    <source>
        <dbReference type="EMBL" id="GMH65826.1"/>
    </source>
</evidence>
<feature type="transmembrane region" description="Helical" evidence="1">
    <location>
        <begin position="147"/>
        <end position="169"/>
    </location>
</feature>
<feature type="transmembrane region" description="Helical" evidence="1">
    <location>
        <begin position="68"/>
        <end position="87"/>
    </location>
</feature>
<gene>
    <name evidence="2" type="ORF">TL16_g04289</name>
</gene>
<evidence type="ECO:0000313" key="3">
    <source>
        <dbReference type="Proteomes" id="UP001162640"/>
    </source>
</evidence>
<feature type="transmembrane region" description="Helical" evidence="1">
    <location>
        <begin position="230"/>
        <end position="247"/>
    </location>
</feature>
<dbReference type="EMBL" id="BLQM01000117">
    <property type="protein sequence ID" value="GMH65826.1"/>
    <property type="molecule type" value="Genomic_DNA"/>
</dbReference>
<accession>A0A9W7A4P3</accession>
<feature type="transmembrane region" description="Helical" evidence="1">
    <location>
        <begin position="102"/>
        <end position="126"/>
    </location>
</feature>